<evidence type="ECO:0000259" key="1">
    <source>
        <dbReference type="Pfam" id="PF03732"/>
    </source>
</evidence>
<accession>A0A6L2M788</accession>
<reference evidence="2" key="1">
    <citation type="journal article" date="2019" name="Sci. Rep.">
        <title>Draft genome of Tanacetum cinerariifolium, the natural source of mosquito coil.</title>
        <authorList>
            <person name="Yamashiro T."/>
            <person name="Shiraishi A."/>
            <person name="Satake H."/>
            <person name="Nakayama K."/>
        </authorList>
    </citation>
    <scope>NUCLEOTIDE SEQUENCE</scope>
</reference>
<gene>
    <name evidence="2" type="ORF">Tci_041769</name>
</gene>
<dbReference type="PANTHER" id="PTHR33223">
    <property type="entry name" value="CCHC-TYPE DOMAIN-CONTAINING PROTEIN"/>
    <property type="match status" value="1"/>
</dbReference>
<dbReference type="AlphaFoldDB" id="A0A6L2M788"/>
<sequence length="291" mass="33824">MWCLFDLTPSDWCKTDVHSMDSGKERELCLSQFSLHDQARNWLEHLPAGSIFTWEDLTTCFLAQFFPPRRTTKVKNDILMFQQHHGESLFEAWTHFKDLLQKVPHHGIDLWLQVRIFYDHVNQTTRHAIDHSTGGKLRDKSTEESWKVIENLALYDHESWNDPSQGNLFASIWRKFIANAYIDLDLPMNVMSLAYYNAIRNKGYEHRGLNFVRNGKDMHVFVWNWRSLDLQEYVVAHDGGLCRVQGETVVKGDNGGDCGGEVLEYGRYDVPKVLDTVYRGFLGVGTTFDIF</sequence>
<dbReference type="InterPro" id="IPR005162">
    <property type="entry name" value="Retrotrans_gag_dom"/>
</dbReference>
<feature type="domain" description="Retrotransposon gag" evidence="1">
    <location>
        <begin position="32"/>
        <end position="119"/>
    </location>
</feature>
<dbReference type="EMBL" id="BKCJ010006001">
    <property type="protein sequence ID" value="GEU69791.1"/>
    <property type="molecule type" value="Genomic_DNA"/>
</dbReference>
<dbReference type="PANTHER" id="PTHR33223:SF11">
    <property type="entry name" value="ELEMENT PROTEIN, PUTATIVE-RELATED"/>
    <property type="match status" value="1"/>
</dbReference>
<proteinExistence type="predicted"/>
<organism evidence="2">
    <name type="scientific">Tanacetum cinerariifolium</name>
    <name type="common">Dalmatian daisy</name>
    <name type="synonym">Chrysanthemum cinerariifolium</name>
    <dbReference type="NCBI Taxonomy" id="118510"/>
    <lineage>
        <taxon>Eukaryota</taxon>
        <taxon>Viridiplantae</taxon>
        <taxon>Streptophyta</taxon>
        <taxon>Embryophyta</taxon>
        <taxon>Tracheophyta</taxon>
        <taxon>Spermatophyta</taxon>
        <taxon>Magnoliopsida</taxon>
        <taxon>eudicotyledons</taxon>
        <taxon>Gunneridae</taxon>
        <taxon>Pentapetalae</taxon>
        <taxon>asterids</taxon>
        <taxon>campanulids</taxon>
        <taxon>Asterales</taxon>
        <taxon>Asteraceae</taxon>
        <taxon>Asteroideae</taxon>
        <taxon>Anthemideae</taxon>
        <taxon>Anthemidinae</taxon>
        <taxon>Tanacetum</taxon>
    </lineage>
</organism>
<comment type="caution">
    <text evidence="2">The sequence shown here is derived from an EMBL/GenBank/DDBJ whole genome shotgun (WGS) entry which is preliminary data.</text>
</comment>
<name>A0A6L2M788_TANCI</name>
<protein>
    <submittedName>
        <fullName evidence="2">Zinc finger, CCHC-type</fullName>
    </submittedName>
</protein>
<evidence type="ECO:0000313" key="2">
    <source>
        <dbReference type="EMBL" id="GEU69791.1"/>
    </source>
</evidence>
<dbReference type="Pfam" id="PF03732">
    <property type="entry name" value="Retrotrans_gag"/>
    <property type="match status" value="1"/>
</dbReference>